<dbReference type="Proteomes" id="UP000287171">
    <property type="component" value="Unassembled WGS sequence"/>
</dbReference>
<organism evidence="1 2">
    <name type="scientific">Dictyobacter alpinus</name>
    <dbReference type="NCBI Taxonomy" id="2014873"/>
    <lineage>
        <taxon>Bacteria</taxon>
        <taxon>Bacillati</taxon>
        <taxon>Chloroflexota</taxon>
        <taxon>Ktedonobacteria</taxon>
        <taxon>Ktedonobacterales</taxon>
        <taxon>Dictyobacteraceae</taxon>
        <taxon>Dictyobacter</taxon>
    </lineage>
</organism>
<dbReference type="AlphaFoldDB" id="A0A402BJK8"/>
<evidence type="ECO:0000313" key="1">
    <source>
        <dbReference type="EMBL" id="GCE31532.1"/>
    </source>
</evidence>
<name>A0A402BJK8_9CHLR</name>
<evidence type="ECO:0000313" key="2">
    <source>
        <dbReference type="Proteomes" id="UP000287171"/>
    </source>
</evidence>
<comment type="caution">
    <text evidence="1">The sequence shown here is derived from an EMBL/GenBank/DDBJ whole genome shotgun (WGS) entry which is preliminary data.</text>
</comment>
<proteinExistence type="predicted"/>
<accession>A0A402BJK8</accession>
<dbReference type="RefSeq" id="WP_126631489.1">
    <property type="nucleotide sequence ID" value="NZ_BIFT01000002.1"/>
</dbReference>
<dbReference type="OrthoDB" id="9825754at2"/>
<protein>
    <submittedName>
        <fullName evidence="1">Uncharacterized protein</fullName>
    </submittedName>
</protein>
<reference evidence="2" key="1">
    <citation type="submission" date="2018-12" db="EMBL/GenBank/DDBJ databases">
        <title>Tengunoibacter tsumagoiensis gen. nov., sp. nov., Dictyobacter kobayashii sp. nov., D. alpinus sp. nov., and D. joshuensis sp. nov. and description of Dictyobacteraceae fam. nov. within the order Ktedonobacterales isolated from Tengu-no-mugimeshi.</title>
        <authorList>
            <person name="Wang C.M."/>
            <person name="Zheng Y."/>
            <person name="Sakai Y."/>
            <person name="Toyoda A."/>
            <person name="Minakuchi Y."/>
            <person name="Abe K."/>
            <person name="Yokota A."/>
            <person name="Yabe S."/>
        </authorList>
    </citation>
    <scope>NUCLEOTIDE SEQUENCE [LARGE SCALE GENOMIC DNA]</scope>
    <source>
        <strain evidence="2">Uno16</strain>
    </source>
</reference>
<sequence length="371" mass="41339">MSTRSSKIEYMKCSNVLGPDETWDLVDGTRQDVLARTCKPKALELYLFLLKNATIEALPGQGLTAVFSCHCLRNLASAYGGSYDFISRTIAIMGALELVQHYHHTPSGTQIHLHLGPYQAPASLNKLNNLRTNKRFKLCQLANSTRKRYIYHYGDPGRATPASTMQQLKETCQQLLQGPMNRETITLLTDQVHTLASYVQQGDSPRQKGYSIPQTSKVCAYKGETGNAERETSIAKGDLDIQKGDSHRQKGYLAPEEDIPKGDSLAQKGYLAPEENTQKGDLPAQEGYFGAQKGRPVVEKGYLEEAFCAEKGYSPDSFEHKQGDSEAKRETQVTPVSIIDHNNLLSALLFAWLLYIKRLQPLLCVFANYVD</sequence>
<dbReference type="EMBL" id="BIFT01000002">
    <property type="protein sequence ID" value="GCE31532.1"/>
    <property type="molecule type" value="Genomic_DNA"/>
</dbReference>
<gene>
    <name evidence="1" type="ORF">KDA_70160</name>
</gene>
<keyword evidence="2" id="KW-1185">Reference proteome</keyword>